<sequence>MKLLPLTTFLSIIAAVAAHVPAGAHAVDVLRNLKGDSQGFKHVGADGIARSYDVRGRVIDSARLTRSQLFGVAKSASSEDERKHLQNLWANVDPSKVDDAQLWEPPRHVLPSRFVNPEQHAKKMVDAGVVESIAKAQYDARKKLQTRFDWCEDVKCGESWFCELFFLCGPCVELVEGVGHCMLLH</sequence>
<dbReference type="Proteomes" id="UP000034164">
    <property type="component" value="Unassembled WGS sequence"/>
</dbReference>
<evidence type="ECO:0000313" key="2">
    <source>
        <dbReference type="EMBL" id="KKZ68830.1"/>
    </source>
</evidence>
<proteinExistence type="predicted"/>
<evidence type="ECO:0000313" key="3">
    <source>
        <dbReference type="Proteomes" id="UP000034164"/>
    </source>
</evidence>
<comment type="caution">
    <text evidence="2">The sequence shown here is derived from an EMBL/GenBank/DDBJ whole genome shotgun (WGS) entry which is preliminary data.</text>
</comment>
<dbReference type="AlphaFoldDB" id="A0A0G2IEK7"/>
<feature type="signal peptide" evidence="1">
    <location>
        <begin position="1"/>
        <end position="18"/>
    </location>
</feature>
<dbReference type="EMBL" id="LCZI01000001">
    <property type="protein sequence ID" value="KKZ68830.1"/>
    <property type="molecule type" value="Genomic_DNA"/>
</dbReference>
<organism evidence="2 3">
    <name type="scientific">[Emmonsia] crescens</name>
    <dbReference type="NCBI Taxonomy" id="73230"/>
    <lineage>
        <taxon>Eukaryota</taxon>
        <taxon>Fungi</taxon>
        <taxon>Dikarya</taxon>
        <taxon>Ascomycota</taxon>
        <taxon>Pezizomycotina</taxon>
        <taxon>Eurotiomycetes</taxon>
        <taxon>Eurotiomycetidae</taxon>
        <taxon>Onygenales</taxon>
        <taxon>Ajellomycetaceae</taxon>
        <taxon>Emergomyces</taxon>
    </lineage>
</organism>
<evidence type="ECO:0000256" key="1">
    <source>
        <dbReference type="SAM" id="SignalP"/>
    </source>
</evidence>
<gene>
    <name evidence="2" type="ORF">EMCG_00001</name>
</gene>
<dbReference type="OrthoDB" id="4188623at2759"/>
<name>A0A0G2IEK7_9EURO</name>
<feature type="chain" id="PRO_5002545562" evidence="1">
    <location>
        <begin position="19"/>
        <end position="185"/>
    </location>
</feature>
<dbReference type="VEuPathDB" id="FungiDB:EMCG_00001"/>
<protein>
    <submittedName>
        <fullName evidence="2">Uncharacterized protein</fullName>
    </submittedName>
</protein>
<accession>A0A0G2IEK7</accession>
<reference evidence="3" key="1">
    <citation type="journal article" date="2015" name="PLoS Genet.">
        <title>The dynamic genome and transcriptome of the human fungal pathogen Blastomyces and close relative Emmonsia.</title>
        <authorList>
            <person name="Munoz J.F."/>
            <person name="Gauthier G.M."/>
            <person name="Desjardins C.A."/>
            <person name="Gallo J.E."/>
            <person name="Holder J."/>
            <person name="Sullivan T.D."/>
            <person name="Marty A.J."/>
            <person name="Carmen J.C."/>
            <person name="Chen Z."/>
            <person name="Ding L."/>
            <person name="Gujja S."/>
            <person name="Magrini V."/>
            <person name="Misas E."/>
            <person name="Mitreva M."/>
            <person name="Priest M."/>
            <person name="Saif S."/>
            <person name="Whiston E.A."/>
            <person name="Young S."/>
            <person name="Zeng Q."/>
            <person name="Goldman W.E."/>
            <person name="Mardis E.R."/>
            <person name="Taylor J.W."/>
            <person name="McEwen J.G."/>
            <person name="Clay O.K."/>
            <person name="Klein B.S."/>
            <person name="Cuomo C.A."/>
        </authorList>
    </citation>
    <scope>NUCLEOTIDE SEQUENCE [LARGE SCALE GENOMIC DNA]</scope>
    <source>
        <strain evidence="3">UAMH 3008</strain>
    </source>
</reference>
<keyword evidence="1" id="KW-0732">Signal</keyword>